<feature type="compositionally biased region" description="Basic and acidic residues" evidence="1">
    <location>
        <begin position="168"/>
        <end position="181"/>
    </location>
</feature>
<comment type="caution">
    <text evidence="3">The sequence shown here is derived from an EMBL/GenBank/DDBJ whole genome shotgun (WGS) entry which is preliminary data.</text>
</comment>
<keyword evidence="4" id="KW-1185">Reference proteome</keyword>
<feature type="region of interest" description="Disordered" evidence="1">
    <location>
        <begin position="168"/>
        <end position="192"/>
    </location>
</feature>
<dbReference type="InterPro" id="IPR038915">
    <property type="entry name" value="PRR29-like"/>
</dbReference>
<dbReference type="InterPro" id="IPR027904">
    <property type="entry name" value="DUF4587"/>
</dbReference>
<gene>
    <name evidence="3" type="ORF">NYPRO_LOCUS26556</name>
</gene>
<feature type="domain" description="DUF4587" evidence="2">
    <location>
        <begin position="276"/>
        <end position="341"/>
    </location>
</feature>
<dbReference type="PANTHER" id="PTHR28604:SF2">
    <property type="entry name" value="RIKEN CDNA 2610028H24 GENE"/>
    <property type="match status" value="1"/>
</dbReference>
<evidence type="ECO:0000256" key="1">
    <source>
        <dbReference type="SAM" id="MobiDB-lite"/>
    </source>
</evidence>
<dbReference type="EMBL" id="CAJHUB010000784">
    <property type="protein sequence ID" value="CAD7693764.1"/>
    <property type="molecule type" value="Genomic_DNA"/>
</dbReference>
<evidence type="ECO:0000259" key="2">
    <source>
        <dbReference type="Pfam" id="PF15248"/>
    </source>
</evidence>
<feature type="region of interest" description="Disordered" evidence="1">
    <location>
        <begin position="215"/>
        <end position="240"/>
    </location>
</feature>
<dbReference type="Proteomes" id="UP000645828">
    <property type="component" value="Unassembled WGS sequence"/>
</dbReference>
<dbReference type="AlphaFoldDB" id="A0A811ZXZ2"/>
<evidence type="ECO:0000313" key="3">
    <source>
        <dbReference type="EMBL" id="CAD7693764.1"/>
    </source>
</evidence>
<reference evidence="3" key="1">
    <citation type="submission" date="2020-12" db="EMBL/GenBank/DDBJ databases">
        <authorList>
            <consortium name="Molecular Ecology Group"/>
        </authorList>
    </citation>
    <scope>NUCLEOTIDE SEQUENCE</scope>
    <source>
        <strain evidence="3">TBG_1078</strain>
    </source>
</reference>
<sequence length="384" mass="40114">MRQAPQRGVRMPPPPRTPLGSVLRLGAGRGKVGRSSARPRAVPSSCCSLPLIGPTGRTRRLAVLTGNPRGGGGLLGTPGSQGLPVSPAPGNRLATLGVLPGGSCRPRAVPGRVLPGPLGRVASLWPVLLADDLRSREGGAAVSEMLDSSVADAMTRLTLKLLEKKLEQEREHVGGDPEDPRVTPGGEDQPDAALLGALGRRRDLLRMLREQRLLEASQAPAPSRSPPPTAPALGVYPAAPLPPPAPEPPWPIQPWALQPLAAAVQPPPQAGPPRGPGGIKEDMVEMMLMQNAQLHQILMHSLMLRALPSSVFSPPGASQAAPLHPGLQRPRAPSVHHHHHYAPPAPGSLPACPPWPALLATLQPTPSLLPALHPLARPAVARSP</sequence>
<feature type="region of interest" description="Disordered" evidence="1">
    <location>
        <begin position="315"/>
        <end position="342"/>
    </location>
</feature>
<feature type="region of interest" description="Disordered" evidence="1">
    <location>
        <begin position="1"/>
        <end position="41"/>
    </location>
</feature>
<evidence type="ECO:0000313" key="4">
    <source>
        <dbReference type="Proteomes" id="UP000645828"/>
    </source>
</evidence>
<organism evidence="3 4">
    <name type="scientific">Nyctereutes procyonoides</name>
    <name type="common">Raccoon dog</name>
    <name type="synonym">Canis procyonoides</name>
    <dbReference type="NCBI Taxonomy" id="34880"/>
    <lineage>
        <taxon>Eukaryota</taxon>
        <taxon>Metazoa</taxon>
        <taxon>Chordata</taxon>
        <taxon>Craniata</taxon>
        <taxon>Vertebrata</taxon>
        <taxon>Euteleostomi</taxon>
        <taxon>Mammalia</taxon>
        <taxon>Eutheria</taxon>
        <taxon>Laurasiatheria</taxon>
        <taxon>Carnivora</taxon>
        <taxon>Caniformia</taxon>
        <taxon>Canidae</taxon>
        <taxon>Nyctereutes</taxon>
    </lineage>
</organism>
<protein>
    <submittedName>
        <fullName evidence="3">(raccoon dog) hypothetical protein</fullName>
    </submittedName>
</protein>
<dbReference type="PANTHER" id="PTHR28604">
    <property type="match status" value="1"/>
</dbReference>
<dbReference type="Pfam" id="PF15248">
    <property type="entry name" value="DUF4587"/>
    <property type="match status" value="1"/>
</dbReference>
<name>A0A811ZXZ2_NYCPR</name>
<accession>A0A811ZXZ2</accession>
<proteinExistence type="predicted"/>